<keyword evidence="1" id="KW-0175">Coiled coil</keyword>
<gene>
    <name evidence="3" type="ORF">ACFPN5_15450</name>
</gene>
<dbReference type="SUPFAM" id="SSF52540">
    <property type="entry name" value="P-loop containing nucleoside triphosphate hydrolases"/>
    <property type="match status" value="1"/>
</dbReference>
<feature type="domain" description="Rad50/SbcC-type AAA" evidence="2">
    <location>
        <begin position="7"/>
        <end position="326"/>
    </location>
</feature>
<dbReference type="Gene3D" id="3.40.50.300">
    <property type="entry name" value="P-loop containing nucleotide triphosphate hydrolases"/>
    <property type="match status" value="1"/>
</dbReference>
<evidence type="ECO:0000313" key="4">
    <source>
        <dbReference type="Proteomes" id="UP001596050"/>
    </source>
</evidence>
<dbReference type="InterPro" id="IPR038729">
    <property type="entry name" value="Rad50/SbcC_AAA"/>
</dbReference>
<evidence type="ECO:0000259" key="2">
    <source>
        <dbReference type="Pfam" id="PF13476"/>
    </source>
</evidence>
<accession>A0ABW0L8K5</accession>
<protein>
    <submittedName>
        <fullName evidence="3">SbcC/MukB-like Walker B domain-containing protein</fullName>
    </submittedName>
</protein>
<comment type="caution">
    <text evidence="3">The sequence shown here is derived from an EMBL/GenBank/DDBJ whole genome shotgun (WGS) entry which is preliminary data.</text>
</comment>
<proteinExistence type="predicted"/>
<dbReference type="PANTHER" id="PTHR32182">
    <property type="entry name" value="DNA REPLICATION AND REPAIR PROTEIN RECF"/>
    <property type="match status" value="1"/>
</dbReference>
<organism evidence="3 4">
    <name type="scientific">Massilia niabensis</name>
    <dbReference type="NCBI Taxonomy" id="544910"/>
    <lineage>
        <taxon>Bacteria</taxon>
        <taxon>Pseudomonadati</taxon>
        <taxon>Pseudomonadota</taxon>
        <taxon>Betaproteobacteria</taxon>
        <taxon>Burkholderiales</taxon>
        <taxon>Oxalobacteraceae</taxon>
        <taxon>Telluria group</taxon>
        <taxon>Massilia</taxon>
    </lineage>
</organism>
<dbReference type="PANTHER" id="PTHR32182:SF0">
    <property type="entry name" value="DNA REPLICATION AND REPAIR PROTEIN RECF"/>
    <property type="match status" value="1"/>
</dbReference>
<dbReference type="Pfam" id="PF13558">
    <property type="entry name" value="SbcC_Walker_B"/>
    <property type="match status" value="1"/>
</dbReference>
<dbReference type="InterPro" id="IPR027417">
    <property type="entry name" value="P-loop_NTPase"/>
</dbReference>
<dbReference type="EMBL" id="JBHSMU010000015">
    <property type="protein sequence ID" value="MFC5461207.1"/>
    <property type="molecule type" value="Genomic_DNA"/>
</dbReference>
<dbReference type="Proteomes" id="UP001596050">
    <property type="component" value="Unassembled WGS sequence"/>
</dbReference>
<evidence type="ECO:0000256" key="1">
    <source>
        <dbReference type="SAM" id="Coils"/>
    </source>
</evidence>
<sequence>MKQLVSIKLIQFFLYEKEEFQVGLNTGIFGPNGAGKSAALDAVQIALFGANQNLTALNAQAEDATGKRTIREYCLGQSGGPDERARDVATTYITLTFRDTDTNAPVTVGVCIHASVDQERHEVLGRYVIPDLELAIGDHLEEADGKLRPRDWKSFRHSLLQRSRLPEDEIIFTSSGEQFVKGYLLALRGKNGAANMQAFQRALRFALRLNLGSSVDGIVRDEILEHKPTDTKKFKDNVRSFKEHVDLIATVKSKIAGGEAIVEQLAKAQQESVRAATWDATQVACIRETMFSRLEEARQSKLAADEQHGLALAQLDNAKEALSSTRALIDHLRVQRDAHHAHRDHGALQASIEEGRQRITRSDREVSAFLYQTDKILANCAAHPALLSSTASTLLACRAKLPSAVDDALGLSQGDRDTLGEIVRRQASAVGGELMKLAMALNNELAHKQADLTKAQDELDQINTGGPGLSGDTKRLWAALKALGLHPEPVFHLVRVTDATWQPVIEAMLGSHRDALIIPEGEERASFDCYQSLDGIYGIKMGMASRQNLGFVPKTGSIAQLIVGDNPAAVAYVRAKFVDFMCAESSKDALAAGRALTKDGMRVAGGDLDRIRPVPAKEFRLGRTNADRRAELARLVSRLTTEVVQLQTQYNVVDALVKDVGWLSRPATWEQVLATIALAKQARDEKALLDERMANSADVEYQRLNRDLEAAMKRMPTLEKELEGFQERILTANSRAVTAQQSAHKAEEGHAEVSDTFNTARANPDYDPTLASTLWDQCLEQYGEAYEAMAGHCRKQADAARVRLENAKSRGMSSFGTFLTDHREQVDLSVQENWRQARDWVAALIQRLRDIALVEHEARAEEAYRVAQDAFTTDVAVRLNEQIEAMERTRSRLNTALLACPAFSNNERYEFVITPRPALEGLLKFVRDAAGLMFSPGGEMPEQFRMLLDDVVVDGNRGARNALEDYREFFSFDIAIHREDPSTGTRRRIGYLSARLGKGSGGEHRAPLYVIAGAALSSAYKLDAKNRDSMGLIMLDEAFHRMDVTNIIATMRYYEDLGLQVLLAGPGEHLATLTAFLHRYYLLVKGTSSNAIELDRHTISAEARELYRSDLPEFHPELVDEELRRIVAPTAHTADSSGVTQLVEA</sequence>
<evidence type="ECO:0000313" key="3">
    <source>
        <dbReference type="EMBL" id="MFC5461207.1"/>
    </source>
</evidence>
<dbReference type="Pfam" id="PF13476">
    <property type="entry name" value="AAA_23"/>
    <property type="match status" value="1"/>
</dbReference>
<keyword evidence="4" id="KW-1185">Reference proteome</keyword>
<name>A0ABW0L8K5_9BURK</name>
<reference evidence="4" key="1">
    <citation type="journal article" date="2019" name="Int. J. Syst. Evol. Microbiol.">
        <title>The Global Catalogue of Microorganisms (GCM) 10K type strain sequencing project: providing services to taxonomists for standard genome sequencing and annotation.</title>
        <authorList>
            <consortium name="The Broad Institute Genomics Platform"/>
            <consortium name="The Broad Institute Genome Sequencing Center for Infectious Disease"/>
            <person name="Wu L."/>
            <person name="Ma J."/>
        </authorList>
    </citation>
    <scope>NUCLEOTIDE SEQUENCE [LARGE SCALE GENOMIC DNA]</scope>
    <source>
        <strain evidence="4">KACC 12649</strain>
    </source>
</reference>
<dbReference type="RefSeq" id="WP_379784647.1">
    <property type="nucleotide sequence ID" value="NZ_JBHSMU010000015.1"/>
</dbReference>
<feature type="coiled-coil region" evidence="1">
    <location>
        <begin position="694"/>
        <end position="728"/>
    </location>
</feature>